<evidence type="ECO:0000313" key="4">
    <source>
        <dbReference type="Proteomes" id="UP001642540"/>
    </source>
</evidence>
<dbReference type="CDD" id="cd00882">
    <property type="entry name" value="Ras_like_GTPase"/>
    <property type="match status" value="1"/>
</dbReference>
<feature type="domain" description="MACPF" evidence="2">
    <location>
        <begin position="611"/>
        <end position="948"/>
    </location>
</feature>
<keyword evidence="1" id="KW-0175">Coiled coil</keyword>
<organism evidence="3 4">
    <name type="scientific">Orchesella dallaii</name>
    <dbReference type="NCBI Taxonomy" id="48710"/>
    <lineage>
        <taxon>Eukaryota</taxon>
        <taxon>Metazoa</taxon>
        <taxon>Ecdysozoa</taxon>
        <taxon>Arthropoda</taxon>
        <taxon>Hexapoda</taxon>
        <taxon>Collembola</taxon>
        <taxon>Entomobryomorpha</taxon>
        <taxon>Entomobryoidea</taxon>
        <taxon>Orchesellidae</taxon>
        <taxon>Orchesellinae</taxon>
        <taxon>Orchesella</taxon>
    </lineage>
</organism>
<dbReference type="SUPFAM" id="SSF52540">
    <property type="entry name" value="P-loop containing nucleoside triphosphate hydrolases"/>
    <property type="match status" value="1"/>
</dbReference>
<dbReference type="Gene3D" id="3.40.50.300">
    <property type="entry name" value="P-loop containing nucleotide triphosphate hydrolases"/>
    <property type="match status" value="1"/>
</dbReference>
<dbReference type="SMART" id="SM00457">
    <property type="entry name" value="MACPF"/>
    <property type="match status" value="1"/>
</dbReference>
<reference evidence="3 4" key="1">
    <citation type="submission" date="2024-08" db="EMBL/GenBank/DDBJ databases">
        <authorList>
            <person name="Cucini C."/>
            <person name="Frati F."/>
        </authorList>
    </citation>
    <scope>NUCLEOTIDE SEQUENCE [LARGE SCALE GENOMIC DNA]</scope>
</reference>
<evidence type="ECO:0000259" key="2">
    <source>
        <dbReference type="PROSITE" id="PS51412"/>
    </source>
</evidence>
<protein>
    <recommendedName>
        <fullName evidence="2">MACPF domain-containing protein</fullName>
    </recommendedName>
</protein>
<name>A0ABP1S924_9HEXA</name>
<dbReference type="PROSITE" id="PS51412">
    <property type="entry name" value="MACPF_2"/>
    <property type="match status" value="1"/>
</dbReference>
<dbReference type="PANTHER" id="PTHR32046">
    <property type="entry name" value="G DOMAIN-CONTAINING PROTEIN"/>
    <property type="match status" value="1"/>
</dbReference>
<dbReference type="Proteomes" id="UP001642540">
    <property type="component" value="Unassembled WGS sequence"/>
</dbReference>
<sequence>MWSSFKPNIFKSKLCISSALKVIFLICIFNLSKNVSGSTVSSRTCATLYSQDSSLQDQSLIIGDGNVIVNIGEEYATASQSWNTSRGYWNVSTGCELTACKDLYLGGTCSVFGWSNPSTTPFNHWKSASCKCNQACKCSNINWQRNVCARAYFHADGCNSCDATYTELENANPNFPEEWSNKVASLVVRPGCRISLYEEEDYEKEILIQASINKLGSYECFCNDNLDVNSTLEELPQQERFPIQLQVPSSLDEIVSQLRQQNYYHPGLLAAFSSLTNGRSSKNAYILLIGSTGAGKSSAINILLNNHNVTLAGEEASTTSEILEFHVPIPLPQLGVQNSELRIIDTPGLGDTRGLKHDAVFLATLDNYLSEHSELKTKIPNLVLVFHHFTDNRYNGEGAKFVNMIRGLDSFRTRITDESYSNVLFVFTHFCSENSKTLLQNPSIKLMKFKEVIEEYSLFPKPILTSVIENKGKENELLMVNDNYILPNKEYFPSNLINNFDTITMKGNDKMGRAIISTAFRNRREYSNIRESRFGLVSPDNPKVAKYLSLLSSSILNIASTEISQQLASSFNNMASNLKTQYPNCLNYLQKYLNVRNIRIKADLPQTTVKILELLEKMEKNDAVLYMLENGLNMKPPTFPGSLIVPSSFNTLKDTLLPLSPYRLDTLSISEMGYKLPNAITCKKENLILNTLQIFNTKEQYVRYRATSFGVNMNTAGNLDVFTGFRNKIKNGFFIKDASCSNNFCSFIATRSYQLFKINLNERASLNPGFIQRVNSLSAFNEGSYQSVELWTKFFNDYGTHVVKSATVGGRIDINVRSPSSIFVESFKDKLFQTVEFAENVNSLITGEKIDPKRLLPSGVTYSLTFHGGSPSYHTSNLTGMNLEDAIKNMKSWKKSLKFDPVVFPLEFISIDKVAQTIGTEKSNYIREASLRLQTSSLSYVAPTPDPKVLEELARVQRENEERLKQLAAEKKRQEEQAERDRLAALEAQRQRELERQRLEQQRIREEQELKRKLEEIFLQQQEEARRQAEKAERQAKLEHDRQMEQLRLQQQAQEASLRVQRIQQCCLHLCKHKRFRRFCERKFG</sequence>
<evidence type="ECO:0000256" key="1">
    <source>
        <dbReference type="SAM" id="Coils"/>
    </source>
</evidence>
<dbReference type="Pfam" id="PF01926">
    <property type="entry name" value="MMR_HSR1"/>
    <property type="match status" value="1"/>
</dbReference>
<feature type="coiled-coil region" evidence="1">
    <location>
        <begin position="950"/>
        <end position="1046"/>
    </location>
</feature>
<comment type="caution">
    <text evidence="3">The sequence shown here is derived from an EMBL/GenBank/DDBJ whole genome shotgun (WGS) entry which is preliminary data.</text>
</comment>
<dbReference type="InterPro" id="IPR006073">
    <property type="entry name" value="GTP-bd"/>
</dbReference>
<accession>A0ABP1S924</accession>
<keyword evidence="4" id="KW-1185">Reference proteome</keyword>
<dbReference type="Pfam" id="PF01823">
    <property type="entry name" value="MACPF"/>
    <property type="match status" value="1"/>
</dbReference>
<evidence type="ECO:0000313" key="3">
    <source>
        <dbReference type="EMBL" id="CAL8147694.1"/>
    </source>
</evidence>
<gene>
    <name evidence="3" type="ORF">ODALV1_LOCUS31208</name>
</gene>
<dbReference type="PANTHER" id="PTHR32046:SF11">
    <property type="entry name" value="IMMUNE-ASSOCIATED NUCLEOTIDE-BINDING PROTEIN 10-LIKE"/>
    <property type="match status" value="1"/>
</dbReference>
<dbReference type="InterPro" id="IPR020864">
    <property type="entry name" value="MACPF"/>
</dbReference>
<dbReference type="EMBL" id="CAXLJM020000166">
    <property type="protein sequence ID" value="CAL8147694.1"/>
    <property type="molecule type" value="Genomic_DNA"/>
</dbReference>
<proteinExistence type="predicted"/>
<dbReference type="InterPro" id="IPR027417">
    <property type="entry name" value="P-loop_NTPase"/>
</dbReference>